<name>A0ABQ1UWE5_9BACT</name>
<evidence type="ECO:0008006" key="3">
    <source>
        <dbReference type="Google" id="ProtNLM"/>
    </source>
</evidence>
<sequence>MSFTAELNLEGKVYALRHFVWAVSQNVDAVGRPDTRVSGGQLQLEIDSQPDEQLHHWALDDTKKMSGNLVVYHSDARSVRKTIAFEDAYCVAMRKDFDSSTNSQNMTMTLHLSASRLTVGSVTIDNQWPQ</sequence>
<keyword evidence="2" id="KW-1185">Reference proteome</keyword>
<evidence type="ECO:0000313" key="1">
    <source>
        <dbReference type="EMBL" id="GGF26745.1"/>
    </source>
</evidence>
<gene>
    <name evidence="1" type="ORF">GCM10011383_42850</name>
</gene>
<comment type="caution">
    <text evidence="1">The sequence shown here is derived from an EMBL/GenBank/DDBJ whole genome shotgun (WGS) entry which is preliminary data.</text>
</comment>
<dbReference type="RefSeq" id="WP_188816145.1">
    <property type="nucleotide sequence ID" value="NZ_BMHT01000010.1"/>
</dbReference>
<accession>A0ABQ1UWE5</accession>
<organism evidence="1 2">
    <name type="scientific">Hymenobacter cavernae</name>
    <dbReference type="NCBI Taxonomy" id="2044852"/>
    <lineage>
        <taxon>Bacteria</taxon>
        <taxon>Pseudomonadati</taxon>
        <taxon>Bacteroidota</taxon>
        <taxon>Cytophagia</taxon>
        <taxon>Cytophagales</taxon>
        <taxon>Hymenobacteraceae</taxon>
        <taxon>Hymenobacter</taxon>
    </lineage>
</organism>
<dbReference type="InterPro" id="IPR041408">
    <property type="entry name" value="Hcp_Tssd"/>
</dbReference>
<evidence type="ECO:0000313" key="2">
    <source>
        <dbReference type="Proteomes" id="UP000632273"/>
    </source>
</evidence>
<protein>
    <recommendedName>
        <fullName evidence="3">Type VI secretion system needle protein Hcp</fullName>
    </recommendedName>
</protein>
<dbReference type="Proteomes" id="UP000632273">
    <property type="component" value="Unassembled WGS sequence"/>
</dbReference>
<proteinExistence type="predicted"/>
<dbReference type="EMBL" id="BMHT01000010">
    <property type="protein sequence ID" value="GGF26745.1"/>
    <property type="molecule type" value="Genomic_DNA"/>
</dbReference>
<reference evidence="2" key="1">
    <citation type="journal article" date="2019" name="Int. J. Syst. Evol. Microbiol.">
        <title>The Global Catalogue of Microorganisms (GCM) 10K type strain sequencing project: providing services to taxonomists for standard genome sequencing and annotation.</title>
        <authorList>
            <consortium name="The Broad Institute Genomics Platform"/>
            <consortium name="The Broad Institute Genome Sequencing Center for Infectious Disease"/>
            <person name="Wu L."/>
            <person name="Ma J."/>
        </authorList>
    </citation>
    <scope>NUCLEOTIDE SEQUENCE [LARGE SCALE GENOMIC DNA]</scope>
    <source>
        <strain evidence="2">CGMCC 1.15197</strain>
    </source>
</reference>
<dbReference type="Pfam" id="PF17642">
    <property type="entry name" value="TssD"/>
    <property type="match status" value="1"/>
</dbReference>